<keyword evidence="3" id="KW-1185">Reference proteome</keyword>
<evidence type="ECO:0000313" key="3">
    <source>
        <dbReference type="Proteomes" id="UP000747542"/>
    </source>
</evidence>
<reference evidence="2" key="1">
    <citation type="journal article" date="2021" name="Sci. Adv.">
        <title>The American lobster genome reveals insights on longevity, neural, and immune adaptations.</title>
        <authorList>
            <person name="Polinski J.M."/>
            <person name="Zimin A.V."/>
            <person name="Clark K.F."/>
            <person name="Kohn A.B."/>
            <person name="Sadowski N."/>
            <person name="Timp W."/>
            <person name="Ptitsyn A."/>
            <person name="Khanna P."/>
            <person name="Romanova D.Y."/>
            <person name="Williams P."/>
            <person name="Greenwood S.J."/>
            <person name="Moroz L.L."/>
            <person name="Walt D.R."/>
            <person name="Bodnar A.G."/>
        </authorList>
    </citation>
    <scope>NUCLEOTIDE SEQUENCE</scope>
    <source>
        <strain evidence="2">GMGI-L3</strain>
    </source>
</reference>
<proteinExistence type="predicted"/>
<evidence type="ECO:0000256" key="1">
    <source>
        <dbReference type="SAM" id="SignalP"/>
    </source>
</evidence>
<feature type="signal peptide" evidence="1">
    <location>
        <begin position="1"/>
        <end position="19"/>
    </location>
</feature>
<dbReference type="AlphaFoldDB" id="A0A8J5N4I0"/>
<feature type="chain" id="PRO_5035293263" evidence="1">
    <location>
        <begin position="20"/>
        <end position="284"/>
    </location>
</feature>
<accession>A0A8J5N4I0</accession>
<name>A0A8J5N4I0_HOMAM</name>
<organism evidence="2 3">
    <name type="scientific">Homarus americanus</name>
    <name type="common">American lobster</name>
    <dbReference type="NCBI Taxonomy" id="6706"/>
    <lineage>
        <taxon>Eukaryota</taxon>
        <taxon>Metazoa</taxon>
        <taxon>Ecdysozoa</taxon>
        <taxon>Arthropoda</taxon>
        <taxon>Crustacea</taxon>
        <taxon>Multicrustacea</taxon>
        <taxon>Malacostraca</taxon>
        <taxon>Eumalacostraca</taxon>
        <taxon>Eucarida</taxon>
        <taxon>Decapoda</taxon>
        <taxon>Pleocyemata</taxon>
        <taxon>Astacidea</taxon>
        <taxon>Nephropoidea</taxon>
        <taxon>Nephropidae</taxon>
        <taxon>Homarus</taxon>
    </lineage>
</organism>
<gene>
    <name evidence="2" type="ORF">Hamer_G008638</name>
</gene>
<keyword evidence="1" id="KW-0732">Signal</keyword>
<sequence>MKVAVVVITVIMGLAAAIASTEQHTNHHNNDNNNKNFVSQSEVDEGGDAVVNDDLKARQSRVFLEDVLHWPGELSGSQDFLEETQEGEEEPEVSQKVVEDRDGRKFTIWSTNFSTLTVTSTSYLAGTTVTASALCSAPGVTAGCFGKNRLWSGGRLWVWGLGSVGCGLGSGVSRLWSRVQSAVVWGLGSVSCGLGSGSAVVRGQSAVVWVSRLWSGVSQLWSGESVGCGPGYGVSRLWSRVWGQSAGLGSGVQSAVVWGLGSSRLWSGLSPVSCSRVWGQSAVV</sequence>
<evidence type="ECO:0000313" key="2">
    <source>
        <dbReference type="EMBL" id="KAG7173112.1"/>
    </source>
</evidence>
<dbReference type="EMBL" id="JAHLQT010010178">
    <property type="protein sequence ID" value="KAG7173112.1"/>
    <property type="molecule type" value="Genomic_DNA"/>
</dbReference>
<protein>
    <submittedName>
        <fullName evidence="2">Uncharacterized protein</fullName>
    </submittedName>
</protein>
<dbReference type="Proteomes" id="UP000747542">
    <property type="component" value="Unassembled WGS sequence"/>
</dbReference>
<comment type="caution">
    <text evidence="2">The sequence shown here is derived from an EMBL/GenBank/DDBJ whole genome shotgun (WGS) entry which is preliminary data.</text>
</comment>